<name>A0A346XWA5_9ACTN</name>
<keyword evidence="3" id="KW-1185">Reference proteome</keyword>
<accession>A0A346XWA5</accession>
<dbReference type="InterPro" id="IPR013216">
    <property type="entry name" value="Methyltransf_11"/>
</dbReference>
<sequence>MTTPADADRATRDRYATAESATRYVSELDHPVARVIAAGEHRAVRRAVASLGGPPNDGCWLDVAGGSGKLASAGLPGRRIALDVSRPMLARDRSGSPAIVADARALPLADGAVDVVVVLRLLHRCSDDMVRIVVAEGLRAARLGVVISDTLPTPVWRSVLRRMLGRSPVAGGRTRDRLRSLVVDGGGRIAVDVATVPLLSSEHVVLITAGLIRDFRSPNRC</sequence>
<dbReference type="KEGG" id="euz:DVS28_a1811"/>
<dbReference type="InterPro" id="IPR029063">
    <property type="entry name" value="SAM-dependent_MTases_sf"/>
</dbReference>
<dbReference type="RefSeq" id="WP_114591141.1">
    <property type="nucleotide sequence ID" value="NZ_CP031165.1"/>
</dbReference>
<evidence type="ECO:0000259" key="1">
    <source>
        <dbReference type="Pfam" id="PF08241"/>
    </source>
</evidence>
<organism evidence="2 3">
    <name type="scientific">Euzebya pacifica</name>
    <dbReference type="NCBI Taxonomy" id="1608957"/>
    <lineage>
        <taxon>Bacteria</taxon>
        <taxon>Bacillati</taxon>
        <taxon>Actinomycetota</taxon>
        <taxon>Nitriliruptoria</taxon>
        <taxon>Euzebyales</taxon>
    </lineage>
</organism>
<dbReference type="Pfam" id="PF08241">
    <property type="entry name" value="Methyltransf_11"/>
    <property type="match status" value="1"/>
</dbReference>
<dbReference type="GO" id="GO:0008757">
    <property type="term" value="F:S-adenosylmethionine-dependent methyltransferase activity"/>
    <property type="evidence" value="ECO:0007669"/>
    <property type="project" value="InterPro"/>
</dbReference>
<dbReference type="Gene3D" id="3.40.50.150">
    <property type="entry name" value="Vaccinia Virus protein VP39"/>
    <property type="match status" value="1"/>
</dbReference>
<protein>
    <recommendedName>
        <fullName evidence="1">Methyltransferase type 11 domain-containing protein</fullName>
    </recommendedName>
</protein>
<dbReference type="AlphaFoldDB" id="A0A346XWA5"/>
<proteinExistence type="predicted"/>
<dbReference type="SUPFAM" id="SSF53335">
    <property type="entry name" value="S-adenosyl-L-methionine-dependent methyltransferases"/>
    <property type="match status" value="1"/>
</dbReference>
<gene>
    <name evidence="2" type="ORF">DVS28_a1811</name>
</gene>
<evidence type="ECO:0000313" key="3">
    <source>
        <dbReference type="Proteomes" id="UP000264006"/>
    </source>
</evidence>
<dbReference type="Proteomes" id="UP000264006">
    <property type="component" value="Chromosome"/>
</dbReference>
<evidence type="ECO:0000313" key="2">
    <source>
        <dbReference type="EMBL" id="AXV06502.1"/>
    </source>
</evidence>
<feature type="domain" description="Methyltransferase type 11" evidence="1">
    <location>
        <begin position="61"/>
        <end position="139"/>
    </location>
</feature>
<dbReference type="OrthoDB" id="5244310at2"/>
<dbReference type="EMBL" id="CP031165">
    <property type="protein sequence ID" value="AXV06502.1"/>
    <property type="molecule type" value="Genomic_DNA"/>
</dbReference>
<reference evidence="2 3" key="1">
    <citation type="submission" date="2018-09" db="EMBL/GenBank/DDBJ databases">
        <title>Complete genome sequence of Euzebya sp. DY32-46 isolated from seawater of Pacific Ocean.</title>
        <authorList>
            <person name="Xu L."/>
            <person name="Wu Y.-H."/>
            <person name="Xu X.-W."/>
        </authorList>
    </citation>
    <scope>NUCLEOTIDE SEQUENCE [LARGE SCALE GENOMIC DNA]</scope>
    <source>
        <strain evidence="2 3">DY32-46</strain>
    </source>
</reference>